<feature type="transmembrane region" description="Helical" evidence="6">
    <location>
        <begin position="118"/>
        <end position="136"/>
    </location>
</feature>
<feature type="transmembrane region" description="Helical" evidence="6">
    <location>
        <begin position="248"/>
        <end position="267"/>
    </location>
</feature>
<feature type="transmembrane region" description="Helical" evidence="6">
    <location>
        <begin position="197"/>
        <end position="221"/>
    </location>
</feature>
<proteinExistence type="predicted"/>
<sequence length="343" mass="38575">MTLAPTGTDSGTIQPETNLSGGDTGQGASQSQNALEVAFSIIASCAFVFNLAFCVVLLKKRAMLKKPHNSLLFNLALTDLLTGAFLILTPGYVSDKPLFPIADGFGGQLFCALLGNRYLLFLVAKESVFLVTCLAVERWYCVMRPMEYKKHFGRKRLLIYIVVSWIASCALQSHKFLEQKLSGNKCVPVDVPYGREGAQAFISIKSVSTFVIPCFVTWLTFAHIKFRAPVYLNDKSSHSERRERQQKLVLRMCAFTAFVVTLCWLPAQLSYTLTPFGITRVSSPFHKAFNVVSLVNSCINPFIYWYYHREYREEFIRLFCFCKLAKKVVIGKQQDVSPSSSKS</sequence>
<evidence type="ECO:0000259" key="7">
    <source>
        <dbReference type="PROSITE" id="PS50262"/>
    </source>
</evidence>
<evidence type="ECO:0000256" key="5">
    <source>
        <dbReference type="SAM" id="MobiDB-lite"/>
    </source>
</evidence>
<evidence type="ECO:0000313" key="9">
    <source>
        <dbReference type="EMBL" id="CAH3023453.1"/>
    </source>
</evidence>
<feature type="transmembrane region" description="Helical" evidence="6">
    <location>
        <begin position="37"/>
        <end position="58"/>
    </location>
</feature>
<dbReference type="PRINTS" id="PR00237">
    <property type="entry name" value="GPCRRHODOPSN"/>
</dbReference>
<dbReference type="CDD" id="cd00637">
    <property type="entry name" value="7tm_classA_rhodopsin-like"/>
    <property type="match status" value="1"/>
</dbReference>
<dbReference type="PANTHER" id="PTHR45698">
    <property type="entry name" value="TRACE AMINE-ASSOCIATED RECEPTOR 19N-RELATED"/>
    <property type="match status" value="1"/>
</dbReference>
<keyword evidence="2 6" id="KW-0812">Transmembrane</keyword>
<feature type="transmembrane region" description="Helical" evidence="6">
    <location>
        <begin position="287"/>
        <end position="307"/>
    </location>
</feature>
<dbReference type="PROSITE" id="PS50262">
    <property type="entry name" value="G_PROTEIN_RECEP_F1_2"/>
    <property type="match status" value="1"/>
</dbReference>
<comment type="subcellular location">
    <subcellularLocation>
        <location evidence="1">Membrane</location>
    </subcellularLocation>
</comment>
<evidence type="ECO:0000256" key="2">
    <source>
        <dbReference type="ARBA" id="ARBA00022692"/>
    </source>
</evidence>
<keyword evidence="4 6" id="KW-0472">Membrane</keyword>
<dbReference type="SUPFAM" id="SSF81321">
    <property type="entry name" value="Family A G protein-coupled receptor-like"/>
    <property type="match status" value="1"/>
</dbReference>
<evidence type="ECO:0000256" key="1">
    <source>
        <dbReference type="ARBA" id="ARBA00004370"/>
    </source>
</evidence>
<gene>
    <name evidence="8" type="ORF">PEVE_00019366</name>
    <name evidence="9" type="ORF">PEVE_00019367</name>
</gene>
<comment type="caution">
    <text evidence="8">The sequence shown here is derived from an EMBL/GenBank/DDBJ whole genome shotgun (WGS) entry which is preliminary data.</text>
</comment>
<dbReference type="EMBL" id="CALNXI010000261">
    <property type="protein sequence ID" value="CAH3023453.1"/>
    <property type="molecule type" value="Genomic_DNA"/>
</dbReference>
<dbReference type="PANTHER" id="PTHR45698:SF1">
    <property type="entry name" value="TRACE AMINE-ASSOCIATED RECEPTOR 13C-LIKE"/>
    <property type="match status" value="1"/>
</dbReference>
<protein>
    <recommendedName>
        <fullName evidence="7">G-protein coupled receptors family 1 profile domain-containing protein</fullName>
    </recommendedName>
</protein>
<accession>A0ABN8M1L8</accession>
<name>A0ABN8M1L8_9CNID</name>
<feature type="transmembrane region" description="Helical" evidence="6">
    <location>
        <begin position="70"/>
        <end position="93"/>
    </location>
</feature>
<evidence type="ECO:0000256" key="4">
    <source>
        <dbReference type="ARBA" id="ARBA00023136"/>
    </source>
</evidence>
<dbReference type="EMBL" id="CALNXI010000261">
    <property type="protein sequence ID" value="CAH3023452.1"/>
    <property type="molecule type" value="Genomic_DNA"/>
</dbReference>
<dbReference type="Proteomes" id="UP001159427">
    <property type="component" value="Unassembled WGS sequence"/>
</dbReference>
<feature type="transmembrane region" description="Helical" evidence="6">
    <location>
        <begin position="157"/>
        <end position="177"/>
    </location>
</feature>
<evidence type="ECO:0000313" key="10">
    <source>
        <dbReference type="Proteomes" id="UP001159427"/>
    </source>
</evidence>
<keyword evidence="3 6" id="KW-1133">Transmembrane helix</keyword>
<dbReference type="Gene3D" id="1.20.1070.10">
    <property type="entry name" value="Rhodopsin 7-helix transmembrane proteins"/>
    <property type="match status" value="1"/>
</dbReference>
<dbReference type="InterPro" id="IPR000276">
    <property type="entry name" value="GPCR_Rhodpsn"/>
</dbReference>
<feature type="domain" description="G-protein coupled receptors family 1 profile" evidence="7">
    <location>
        <begin position="49"/>
        <end position="304"/>
    </location>
</feature>
<organism evidence="8 10">
    <name type="scientific">Porites evermanni</name>
    <dbReference type="NCBI Taxonomy" id="104178"/>
    <lineage>
        <taxon>Eukaryota</taxon>
        <taxon>Metazoa</taxon>
        <taxon>Cnidaria</taxon>
        <taxon>Anthozoa</taxon>
        <taxon>Hexacorallia</taxon>
        <taxon>Scleractinia</taxon>
        <taxon>Fungiina</taxon>
        <taxon>Poritidae</taxon>
        <taxon>Porites</taxon>
    </lineage>
</organism>
<reference evidence="8 10" key="1">
    <citation type="submission" date="2022-05" db="EMBL/GenBank/DDBJ databases">
        <authorList>
            <consortium name="Genoscope - CEA"/>
            <person name="William W."/>
        </authorList>
    </citation>
    <scope>NUCLEOTIDE SEQUENCE [LARGE SCALE GENOMIC DNA]</scope>
</reference>
<evidence type="ECO:0000256" key="6">
    <source>
        <dbReference type="SAM" id="Phobius"/>
    </source>
</evidence>
<dbReference type="Pfam" id="PF00001">
    <property type="entry name" value="7tm_1"/>
    <property type="match status" value="1"/>
</dbReference>
<evidence type="ECO:0000313" key="8">
    <source>
        <dbReference type="EMBL" id="CAH3023452.1"/>
    </source>
</evidence>
<keyword evidence="10" id="KW-1185">Reference proteome</keyword>
<feature type="region of interest" description="Disordered" evidence="5">
    <location>
        <begin position="1"/>
        <end position="25"/>
    </location>
</feature>
<evidence type="ECO:0000256" key="3">
    <source>
        <dbReference type="ARBA" id="ARBA00022989"/>
    </source>
</evidence>
<dbReference type="InterPro" id="IPR017452">
    <property type="entry name" value="GPCR_Rhodpsn_7TM"/>
</dbReference>